<dbReference type="OrthoDB" id="5353310at2759"/>
<protein>
    <submittedName>
        <fullName evidence="2">Uncharacterized protein</fullName>
    </submittedName>
</protein>
<keyword evidence="3" id="KW-1185">Reference proteome</keyword>
<dbReference type="EMBL" id="KN832873">
    <property type="protein sequence ID" value="KIN04157.1"/>
    <property type="molecule type" value="Genomic_DNA"/>
</dbReference>
<keyword evidence="1" id="KW-0472">Membrane</keyword>
<evidence type="ECO:0000313" key="2">
    <source>
        <dbReference type="EMBL" id="KIN04157.1"/>
    </source>
</evidence>
<dbReference type="Proteomes" id="UP000054321">
    <property type="component" value="Unassembled WGS sequence"/>
</dbReference>
<evidence type="ECO:0000256" key="1">
    <source>
        <dbReference type="SAM" id="Phobius"/>
    </source>
</evidence>
<organism evidence="2 3">
    <name type="scientific">Oidiodendron maius (strain Zn)</name>
    <dbReference type="NCBI Taxonomy" id="913774"/>
    <lineage>
        <taxon>Eukaryota</taxon>
        <taxon>Fungi</taxon>
        <taxon>Dikarya</taxon>
        <taxon>Ascomycota</taxon>
        <taxon>Pezizomycotina</taxon>
        <taxon>Leotiomycetes</taxon>
        <taxon>Leotiomycetes incertae sedis</taxon>
        <taxon>Myxotrichaceae</taxon>
        <taxon>Oidiodendron</taxon>
    </lineage>
</organism>
<accession>A0A0C3HPF7</accession>
<keyword evidence="1" id="KW-0812">Transmembrane</keyword>
<gene>
    <name evidence="2" type="ORF">OIDMADRAFT_26774</name>
</gene>
<reference evidence="2 3" key="1">
    <citation type="submission" date="2014-04" db="EMBL/GenBank/DDBJ databases">
        <authorList>
            <consortium name="DOE Joint Genome Institute"/>
            <person name="Kuo A."/>
            <person name="Martino E."/>
            <person name="Perotto S."/>
            <person name="Kohler A."/>
            <person name="Nagy L.G."/>
            <person name="Floudas D."/>
            <person name="Copeland A."/>
            <person name="Barry K.W."/>
            <person name="Cichocki N."/>
            <person name="Veneault-Fourrey C."/>
            <person name="LaButti K."/>
            <person name="Lindquist E.A."/>
            <person name="Lipzen A."/>
            <person name="Lundell T."/>
            <person name="Morin E."/>
            <person name="Murat C."/>
            <person name="Sun H."/>
            <person name="Tunlid A."/>
            <person name="Henrissat B."/>
            <person name="Grigoriev I.V."/>
            <person name="Hibbett D.S."/>
            <person name="Martin F."/>
            <person name="Nordberg H.P."/>
            <person name="Cantor M.N."/>
            <person name="Hua S.X."/>
        </authorList>
    </citation>
    <scope>NUCLEOTIDE SEQUENCE [LARGE SCALE GENOMIC DNA]</scope>
    <source>
        <strain evidence="2 3">Zn</strain>
    </source>
</reference>
<reference evidence="3" key="2">
    <citation type="submission" date="2015-01" db="EMBL/GenBank/DDBJ databases">
        <title>Evolutionary Origins and Diversification of the Mycorrhizal Mutualists.</title>
        <authorList>
            <consortium name="DOE Joint Genome Institute"/>
            <consortium name="Mycorrhizal Genomics Consortium"/>
            <person name="Kohler A."/>
            <person name="Kuo A."/>
            <person name="Nagy L.G."/>
            <person name="Floudas D."/>
            <person name="Copeland A."/>
            <person name="Barry K.W."/>
            <person name="Cichocki N."/>
            <person name="Veneault-Fourrey C."/>
            <person name="LaButti K."/>
            <person name="Lindquist E.A."/>
            <person name="Lipzen A."/>
            <person name="Lundell T."/>
            <person name="Morin E."/>
            <person name="Murat C."/>
            <person name="Riley R."/>
            <person name="Ohm R."/>
            <person name="Sun H."/>
            <person name="Tunlid A."/>
            <person name="Henrissat B."/>
            <person name="Grigoriev I.V."/>
            <person name="Hibbett D.S."/>
            <person name="Martin F."/>
        </authorList>
    </citation>
    <scope>NUCLEOTIDE SEQUENCE [LARGE SCALE GENOMIC DNA]</scope>
    <source>
        <strain evidence="3">Zn</strain>
    </source>
</reference>
<evidence type="ECO:0000313" key="3">
    <source>
        <dbReference type="Proteomes" id="UP000054321"/>
    </source>
</evidence>
<dbReference type="HOGENOM" id="CLU_143007_0_0_1"/>
<name>A0A0C3HPF7_OIDMZ</name>
<feature type="transmembrane region" description="Helical" evidence="1">
    <location>
        <begin position="87"/>
        <end position="111"/>
    </location>
</feature>
<keyword evidence="1" id="KW-1133">Transmembrane helix</keyword>
<dbReference type="InParanoid" id="A0A0C3HPF7"/>
<sequence length="115" mass="13010">MPHSQRRSQPGPSPLHQVLLTEEPLELEASHGLVRDPRFWRLFSKAVHLSDGEKLESGLQTASNTADAKEGDEWLAEQYKERRKCRIICGVITAAVILAILTVVLVAYYFLKIRN</sequence>
<dbReference type="AlphaFoldDB" id="A0A0C3HPF7"/>
<proteinExistence type="predicted"/>